<dbReference type="Proteomes" id="UP000479293">
    <property type="component" value="Unassembled WGS sequence"/>
</dbReference>
<organism evidence="3 4">
    <name type="scientific">Salmonirosea aquatica</name>
    <dbReference type="NCBI Taxonomy" id="2654236"/>
    <lineage>
        <taxon>Bacteria</taxon>
        <taxon>Pseudomonadati</taxon>
        <taxon>Bacteroidota</taxon>
        <taxon>Cytophagia</taxon>
        <taxon>Cytophagales</taxon>
        <taxon>Spirosomataceae</taxon>
        <taxon>Salmonirosea</taxon>
    </lineage>
</organism>
<comment type="caution">
    <text evidence="3">The sequence shown here is derived from an EMBL/GenBank/DDBJ whole genome shotgun (WGS) entry which is preliminary data.</text>
</comment>
<proteinExistence type="predicted"/>
<keyword evidence="1" id="KW-0175">Coiled coil</keyword>
<evidence type="ECO:0000313" key="4">
    <source>
        <dbReference type="Proteomes" id="UP000479293"/>
    </source>
</evidence>
<feature type="compositionally biased region" description="Pro residues" evidence="2">
    <location>
        <begin position="26"/>
        <end position="41"/>
    </location>
</feature>
<gene>
    <name evidence="3" type="ORF">GBK04_27895</name>
</gene>
<feature type="coiled-coil region" evidence="1">
    <location>
        <begin position="140"/>
        <end position="174"/>
    </location>
</feature>
<name>A0A7C9BGA4_9BACT</name>
<sequence length="226" mass="25181">MPESEKSLGDKLLGFFIKDPEGKSPTPTPSEPIAPAVPPAQTPNVVNAAGTAEVDRKFVEHFVELLEKANLPGPDYFEFKQALKSMEGLGLSEEKQYQASWASFKAMAQGVRDTSILSTSANQYVGVLDRDRTSFLKDVEKAISDRVGSLNQELNKLQEDNKTYARQIVELQEKINANNGRLEKINGDIQEQSAKINANRDSYDITYHSMVEQINSDLAKIKKYLN</sequence>
<protein>
    <submittedName>
        <fullName evidence="3">Uncharacterized protein</fullName>
    </submittedName>
</protein>
<reference evidence="3 4" key="1">
    <citation type="submission" date="2019-10" db="EMBL/GenBank/DDBJ databases">
        <title>Draft Genome Sequence of Cytophagaceae sp. SJW1-29.</title>
        <authorList>
            <person name="Choi A."/>
        </authorList>
    </citation>
    <scope>NUCLEOTIDE SEQUENCE [LARGE SCALE GENOMIC DNA]</scope>
    <source>
        <strain evidence="3 4">SJW1-29</strain>
    </source>
</reference>
<keyword evidence="4" id="KW-1185">Reference proteome</keyword>
<evidence type="ECO:0000313" key="3">
    <source>
        <dbReference type="EMBL" id="MPR37056.1"/>
    </source>
</evidence>
<evidence type="ECO:0000256" key="2">
    <source>
        <dbReference type="SAM" id="MobiDB-lite"/>
    </source>
</evidence>
<feature type="region of interest" description="Disordered" evidence="2">
    <location>
        <begin position="16"/>
        <end position="42"/>
    </location>
</feature>
<evidence type="ECO:0000256" key="1">
    <source>
        <dbReference type="SAM" id="Coils"/>
    </source>
</evidence>
<dbReference type="EMBL" id="WHLY01000002">
    <property type="protein sequence ID" value="MPR37056.1"/>
    <property type="molecule type" value="Genomic_DNA"/>
</dbReference>
<dbReference type="RefSeq" id="WP_152765548.1">
    <property type="nucleotide sequence ID" value="NZ_WHLY01000002.1"/>
</dbReference>
<accession>A0A7C9BGA4</accession>
<dbReference type="AlphaFoldDB" id="A0A7C9BGA4"/>